<dbReference type="STRING" id="1000565.METUNv1_01645"/>
<comment type="caution">
    <text evidence="4">The sequence shown here is derived from an EMBL/GenBank/DDBJ whole genome shotgun (WGS) entry which is preliminary data.</text>
</comment>
<dbReference type="eggNOG" id="COG2091">
    <property type="taxonomic scope" value="Bacteria"/>
</dbReference>
<feature type="domain" description="4'-phosphopantetheinyl transferase" evidence="3">
    <location>
        <begin position="109"/>
        <end position="208"/>
    </location>
</feature>
<evidence type="ECO:0000313" key="4">
    <source>
        <dbReference type="EMBL" id="EGK71868.1"/>
    </source>
</evidence>
<dbReference type="InterPro" id="IPR037143">
    <property type="entry name" value="4-PPantetheinyl_Trfase_dom_sf"/>
</dbReference>
<keyword evidence="5" id="KW-1185">Reference proteome</keyword>
<dbReference type="PANTHER" id="PTHR12215:SF10">
    <property type="entry name" value="L-AMINOADIPATE-SEMIALDEHYDE DEHYDROGENASE-PHOSPHOPANTETHEINYL TRANSFERASE"/>
    <property type="match status" value="1"/>
</dbReference>
<sequence>MARSGAGDAVRVFVASVDDHDAERLRHLEQAVLLPDERRRAREMLHAPGRRAYILAHALQRLVLRELLGYAPVFAAGPNGKPELACRSLHTNLSHSAKHVALAVSPDAAVGVDIESLPPKVDMHQVMSAALTPHERERVRAESNPPLSFLIHWTAKEAYVKATAEGLSRSFSSLSLATSDLSLHLEGPDVVRHVLHCSAFPDHVVAVCALGDSLAGCCIEHALCDIHGLTTRMFLS</sequence>
<proteinExistence type="inferred from homology"/>
<evidence type="ECO:0000256" key="1">
    <source>
        <dbReference type="ARBA" id="ARBA00010990"/>
    </source>
</evidence>
<dbReference type="Gene3D" id="3.90.470.20">
    <property type="entry name" value="4'-phosphopantetheinyl transferase domain"/>
    <property type="match status" value="2"/>
</dbReference>
<dbReference type="GO" id="GO:0008897">
    <property type="term" value="F:holo-[acyl-carrier-protein] synthase activity"/>
    <property type="evidence" value="ECO:0007669"/>
    <property type="project" value="InterPro"/>
</dbReference>
<name>F5RC05_METUF</name>
<dbReference type="Pfam" id="PF01648">
    <property type="entry name" value="ACPS"/>
    <property type="match status" value="1"/>
</dbReference>
<evidence type="ECO:0000313" key="5">
    <source>
        <dbReference type="Proteomes" id="UP000005019"/>
    </source>
</evidence>
<comment type="similarity">
    <text evidence="1">Belongs to the P-Pant transferase superfamily. Gsp/Sfp/HetI/AcpT family.</text>
</comment>
<dbReference type="AlphaFoldDB" id="F5RC05"/>
<dbReference type="InterPro" id="IPR050559">
    <property type="entry name" value="P-Pant_transferase_sf"/>
</dbReference>
<evidence type="ECO:0000256" key="2">
    <source>
        <dbReference type="ARBA" id="ARBA00022679"/>
    </source>
</evidence>
<evidence type="ECO:0000259" key="3">
    <source>
        <dbReference type="Pfam" id="PF01648"/>
    </source>
</evidence>
<dbReference type="PANTHER" id="PTHR12215">
    <property type="entry name" value="PHOSPHOPANTETHEINE TRANSFERASE"/>
    <property type="match status" value="1"/>
</dbReference>
<dbReference type="GO" id="GO:0000287">
    <property type="term" value="F:magnesium ion binding"/>
    <property type="evidence" value="ECO:0007669"/>
    <property type="project" value="InterPro"/>
</dbReference>
<dbReference type="RefSeq" id="WP_008060637.1">
    <property type="nucleotide sequence ID" value="NZ_AFHG01000044.1"/>
</dbReference>
<keyword evidence="2" id="KW-0808">Transferase</keyword>
<dbReference type="GO" id="GO:0005829">
    <property type="term" value="C:cytosol"/>
    <property type="evidence" value="ECO:0007669"/>
    <property type="project" value="TreeGrafter"/>
</dbReference>
<dbReference type="SUPFAM" id="SSF56214">
    <property type="entry name" value="4'-phosphopantetheinyl transferase"/>
    <property type="match status" value="2"/>
</dbReference>
<dbReference type="GO" id="GO:0019878">
    <property type="term" value="P:lysine biosynthetic process via aminoadipic acid"/>
    <property type="evidence" value="ECO:0007669"/>
    <property type="project" value="TreeGrafter"/>
</dbReference>
<gene>
    <name evidence="4" type="ORF">METUNv1_01645</name>
</gene>
<dbReference type="Proteomes" id="UP000005019">
    <property type="component" value="Unassembled WGS sequence"/>
</dbReference>
<accession>F5RC05</accession>
<dbReference type="EMBL" id="AFHG01000044">
    <property type="protein sequence ID" value="EGK71868.1"/>
    <property type="molecule type" value="Genomic_DNA"/>
</dbReference>
<organism evidence="4 5">
    <name type="scientific">Methyloversatilis universalis (strain ATCC BAA-1314 / DSM 25237 / JCM 13912 / CCUG 52030 / FAM5)</name>
    <dbReference type="NCBI Taxonomy" id="1000565"/>
    <lineage>
        <taxon>Bacteria</taxon>
        <taxon>Pseudomonadati</taxon>
        <taxon>Pseudomonadota</taxon>
        <taxon>Betaproteobacteria</taxon>
        <taxon>Nitrosomonadales</taxon>
        <taxon>Sterolibacteriaceae</taxon>
        <taxon>Methyloversatilis</taxon>
    </lineage>
</organism>
<protein>
    <recommendedName>
        <fullName evidence="3">4'-phosphopantetheinyl transferase domain-containing protein</fullName>
    </recommendedName>
</protein>
<dbReference type="InterPro" id="IPR008278">
    <property type="entry name" value="4-PPantetheinyl_Trfase_dom"/>
</dbReference>
<reference evidence="4 5" key="1">
    <citation type="journal article" date="2011" name="J. Bacteriol.">
        <title>Genome sequence of Methyloversatilis universalis FAM5T, a methylotrophic representative of the order Rhodocyclales.</title>
        <authorList>
            <person name="Kittichotirat W."/>
            <person name="Good N.M."/>
            <person name="Hall R."/>
            <person name="Bringel F."/>
            <person name="Lajus A."/>
            <person name="Medigue C."/>
            <person name="Smalley N.E."/>
            <person name="Beck D."/>
            <person name="Bumgarner R."/>
            <person name="Vuilleumier S."/>
            <person name="Kalyuzhnaya M.G."/>
        </authorList>
    </citation>
    <scope>NUCLEOTIDE SEQUENCE [LARGE SCALE GENOMIC DNA]</scope>
    <source>
        <strain evidence="5">ATCC BAA-1314 / JCM 13912 / FAM5</strain>
    </source>
</reference>